<dbReference type="InterPro" id="IPR005119">
    <property type="entry name" value="LysR_subst-bd"/>
</dbReference>
<protein>
    <submittedName>
        <fullName evidence="6">LysR family transcriptional regulator</fullName>
    </submittedName>
</protein>
<evidence type="ECO:0000313" key="6">
    <source>
        <dbReference type="EMBL" id="TFY97444.1"/>
    </source>
</evidence>
<comment type="caution">
    <text evidence="6">The sequence shown here is derived from an EMBL/GenBank/DDBJ whole genome shotgun (WGS) entry which is preliminary data.</text>
</comment>
<keyword evidence="7" id="KW-1185">Reference proteome</keyword>
<comment type="similarity">
    <text evidence="1">Belongs to the LysR transcriptional regulatory family.</text>
</comment>
<dbReference type="OrthoDB" id="8981337at2"/>
<feature type="domain" description="HTH lysR-type" evidence="5">
    <location>
        <begin position="1"/>
        <end position="58"/>
    </location>
</feature>
<sequence>MHTKHIRPFLCVAREGSIARAAQALHRAPSAVSRSVQELEAALGAPLFERHPGRWLPTPAGRLLLHHAEAAFAQLEAACEALCRRHPGLAGRIRHAPFFSLGVHERRLALLFAFTARRPIASAAALVGVTQPAASMALHEMEAAAGVPLFDRTHAGVALTESGELLVVHLKRALAQLRLAADEISALRGVVEGQVVIGALPFSRPYVLPAAIGRVLARHPRLHVRTVEGPLDGLVSALALGDVDFLVGALPAEPPGHGLMLEQLAELAMEPLARSDHPLAGRDALTLADLLAVPWVLPPSGTPSRTALDACFADAGLGSPRVAVESSDISVIRGLLLETDMLTAASRQLFLHELQAGALVTLPVALPGTERPIGVLRRAPEHASPGARELLEEIRRVASGG</sequence>
<dbReference type="Gene3D" id="1.10.10.10">
    <property type="entry name" value="Winged helix-like DNA-binding domain superfamily/Winged helix DNA-binding domain"/>
    <property type="match status" value="2"/>
</dbReference>
<dbReference type="Pfam" id="PF00126">
    <property type="entry name" value="HTH_1"/>
    <property type="match status" value="2"/>
</dbReference>
<dbReference type="InterPro" id="IPR036390">
    <property type="entry name" value="WH_DNA-bd_sf"/>
</dbReference>
<dbReference type="EMBL" id="SMLL01000007">
    <property type="protein sequence ID" value="TFY97444.1"/>
    <property type="molecule type" value="Genomic_DNA"/>
</dbReference>
<evidence type="ECO:0000256" key="1">
    <source>
        <dbReference type="ARBA" id="ARBA00009437"/>
    </source>
</evidence>
<dbReference type="RefSeq" id="WP_135286610.1">
    <property type="nucleotide sequence ID" value="NZ_SMLL01000007.1"/>
</dbReference>
<keyword evidence="3" id="KW-0238">DNA-binding</keyword>
<dbReference type="InterPro" id="IPR000847">
    <property type="entry name" value="LysR_HTH_N"/>
</dbReference>
<dbReference type="PANTHER" id="PTHR30419">
    <property type="entry name" value="HTH-TYPE TRANSCRIPTIONAL REGULATOR YBHD"/>
    <property type="match status" value="1"/>
</dbReference>
<feature type="domain" description="HTH lysR-type" evidence="5">
    <location>
        <begin position="120"/>
        <end position="160"/>
    </location>
</feature>
<evidence type="ECO:0000256" key="2">
    <source>
        <dbReference type="ARBA" id="ARBA00023015"/>
    </source>
</evidence>
<accession>A0A4Z0BH37</accession>
<reference evidence="6 7" key="1">
    <citation type="submission" date="2019-03" db="EMBL/GenBank/DDBJ databases">
        <title>Ramlibacter rhizophilus CCTCC AB2015357, whole genome shotgun sequence.</title>
        <authorList>
            <person name="Zhang X."/>
            <person name="Feng G."/>
            <person name="Zhu H."/>
        </authorList>
    </citation>
    <scope>NUCLEOTIDE SEQUENCE [LARGE SCALE GENOMIC DNA]</scope>
    <source>
        <strain evidence="6 7">CCTCC AB2015357</strain>
    </source>
</reference>
<dbReference type="PANTHER" id="PTHR30419:SF8">
    <property type="entry name" value="NITROGEN ASSIMILATION TRANSCRIPTIONAL ACTIVATOR-RELATED"/>
    <property type="match status" value="1"/>
</dbReference>
<dbReference type="GO" id="GO:0003700">
    <property type="term" value="F:DNA-binding transcription factor activity"/>
    <property type="evidence" value="ECO:0007669"/>
    <property type="project" value="InterPro"/>
</dbReference>
<keyword evidence="4" id="KW-0804">Transcription</keyword>
<proteinExistence type="inferred from homology"/>
<keyword evidence="2" id="KW-0805">Transcription regulation</keyword>
<evidence type="ECO:0000259" key="5">
    <source>
        <dbReference type="PROSITE" id="PS50931"/>
    </source>
</evidence>
<evidence type="ECO:0000256" key="4">
    <source>
        <dbReference type="ARBA" id="ARBA00023163"/>
    </source>
</evidence>
<evidence type="ECO:0000313" key="7">
    <source>
        <dbReference type="Proteomes" id="UP000297564"/>
    </source>
</evidence>
<dbReference type="GO" id="GO:0003677">
    <property type="term" value="F:DNA binding"/>
    <property type="evidence" value="ECO:0007669"/>
    <property type="project" value="UniProtKB-KW"/>
</dbReference>
<organism evidence="6 7">
    <name type="scientific">Ramlibacter rhizophilus</name>
    <dbReference type="NCBI Taxonomy" id="1781167"/>
    <lineage>
        <taxon>Bacteria</taxon>
        <taxon>Pseudomonadati</taxon>
        <taxon>Pseudomonadota</taxon>
        <taxon>Betaproteobacteria</taxon>
        <taxon>Burkholderiales</taxon>
        <taxon>Comamonadaceae</taxon>
        <taxon>Ramlibacter</taxon>
    </lineage>
</organism>
<gene>
    <name evidence="6" type="ORF">EZ242_18135</name>
</gene>
<evidence type="ECO:0000256" key="3">
    <source>
        <dbReference type="ARBA" id="ARBA00023125"/>
    </source>
</evidence>
<dbReference type="Pfam" id="PF03466">
    <property type="entry name" value="LysR_substrate"/>
    <property type="match status" value="1"/>
</dbReference>
<dbReference type="SUPFAM" id="SSF46785">
    <property type="entry name" value="Winged helix' DNA-binding domain"/>
    <property type="match status" value="2"/>
</dbReference>
<dbReference type="InterPro" id="IPR036388">
    <property type="entry name" value="WH-like_DNA-bd_sf"/>
</dbReference>
<dbReference type="Gene3D" id="3.40.190.10">
    <property type="entry name" value="Periplasmic binding protein-like II"/>
    <property type="match status" value="2"/>
</dbReference>
<dbReference type="Proteomes" id="UP000297564">
    <property type="component" value="Unassembled WGS sequence"/>
</dbReference>
<name>A0A4Z0BH37_9BURK</name>
<dbReference type="GO" id="GO:0005829">
    <property type="term" value="C:cytosol"/>
    <property type="evidence" value="ECO:0007669"/>
    <property type="project" value="TreeGrafter"/>
</dbReference>
<dbReference type="InterPro" id="IPR050950">
    <property type="entry name" value="HTH-type_LysR_regulators"/>
</dbReference>
<dbReference type="AlphaFoldDB" id="A0A4Z0BH37"/>
<dbReference type="FunFam" id="1.10.10.10:FF:000001">
    <property type="entry name" value="LysR family transcriptional regulator"/>
    <property type="match status" value="1"/>
</dbReference>
<dbReference type="PROSITE" id="PS50931">
    <property type="entry name" value="HTH_LYSR"/>
    <property type="match status" value="2"/>
</dbReference>
<dbReference type="SUPFAM" id="SSF53850">
    <property type="entry name" value="Periplasmic binding protein-like II"/>
    <property type="match status" value="1"/>
</dbReference>